<sequence length="387" mass="42662">MHVTVLGTGMIGRTVVREIVNFPLITKVTVVDMNENNIDDCVASVNNPKLEGRVSSLETEETIVRLLTGADLAIACLPHSLSMTVVKAAIKAKCHLVDLVGSMYNEKMTFDEAAKEAGVIIVPGCGVSPGITNFLAAQGIHMLDEAEEAVMICGGNPRYPVEPLNYQVVFRPESLFGLYTKPSLTVQNGQLVEMLPFSGFEKMQFPAPFGDCESVITDGHSTVYTLKDKVSNLYEKTVRYPGHWGKMMMLSELGFFDNAPVDVNGVPTSPRKVTETLLERKMKGTSNEDITALRVIVSGFKDDEHVTYTWEMLDFYDNERNITSMAKTTALPAAITAKWILARKFDKVGILPLERLIIGEHFLPFVQDLKEAGIDITFKESVGMSSL</sequence>
<evidence type="ECO:0000259" key="2">
    <source>
        <dbReference type="Pfam" id="PF03435"/>
    </source>
</evidence>
<reference evidence="4 5" key="1">
    <citation type="submission" date="2020-08" db="EMBL/GenBank/DDBJ databases">
        <title>A Genomic Blueprint of the Chicken Gut Microbiome.</title>
        <authorList>
            <person name="Gilroy R."/>
            <person name="Ravi A."/>
            <person name="Getino M."/>
            <person name="Pursley I."/>
            <person name="Horton D.L."/>
            <person name="Alikhan N.-F."/>
            <person name="Baker D."/>
            <person name="Gharbi K."/>
            <person name="Hall N."/>
            <person name="Watson M."/>
            <person name="Adriaenssens E.M."/>
            <person name="Foster-Nyarko E."/>
            <person name="Jarju S."/>
            <person name="Secka A."/>
            <person name="Antonio M."/>
            <person name="Oren A."/>
            <person name="Chaudhuri R."/>
            <person name="La Ragione R.M."/>
            <person name="Hildebrand F."/>
            <person name="Pallen M.J."/>
        </authorList>
    </citation>
    <scope>NUCLEOTIDE SEQUENCE [LARGE SCALE GENOMIC DNA]</scope>
    <source>
        <strain evidence="4 5">Sa2YVA2</strain>
    </source>
</reference>
<dbReference type="EMBL" id="JACSQN010000006">
    <property type="protein sequence ID" value="MBD7984546.1"/>
    <property type="molecule type" value="Genomic_DNA"/>
</dbReference>
<dbReference type="PANTHER" id="PTHR11133:SF22">
    <property type="entry name" value="ALPHA-AMINOADIPIC SEMIALDEHYDE SYNTHASE, MITOCHONDRIAL"/>
    <property type="match status" value="1"/>
</dbReference>
<organism evidence="4 5">
    <name type="scientific">Sporosarcina quadrami</name>
    <dbReference type="NCBI Taxonomy" id="2762234"/>
    <lineage>
        <taxon>Bacteria</taxon>
        <taxon>Bacillati</taxon>
        <taxon>Bacillota</taxon>
        <taxon>Bacilli</taxon>
        <taxon>Bacillales</taxon>
        <taxon>Caryophanaceae</taxon>
        <taxon>Sporosarcina</taxon>
    </lineage>
</organism>
<dbReference type="RefSeq" id="WP_191694246.1">
    <property type="nucleotide sequence ID" value="NZ_JACSQN010000006.1"/>
</dbReference>
<dbReference type="SUPFAM" id="SSF55347">
    <property type="entry name" value="Glyceraldehyde-3-phosphate dehydrogenase-like, C-terminal domain"/>
    <property type="match status" value="1"/>
</dbReference>
<dbReference type="Gene3D" id="3.40.50.720">
    <property type="entry name" value="NAD(P)-binding Rossmann-like Domain"/>
    <property type="match status" value="1"/>
</dbReference>
<dbReference type="SUPFAM" id="SSF51735">
    <property type="entry name" value="NAD(P)-binding Rossmann-fold domains"/>
    <property type="match status" value="1"/>
</dbReference>
<dbReference type="InterPro" id="IPR051168">
    <property type="entry name" value="AASS"/>
</dbReference>
<dbReference type="InterPro" id="IPR005097">
    <property type="entry name" value="Sacchrp_dh_NADP-bd"/>
</dbReference>
<proteinExistence type="predicted"/>
<dbReference type="Gene3D" id="3.30.360.10">
    <property type="entry name" value="Dihydrodipicolinate Reductase, domain 2"/>
    <property type="match status" value="1"/>
</dbReference>
<protein>
    <submittedName>
        <fullName evidence="4">Saccharopine dehydrogenase NADP-binding domain-containing protein</fullName>
    </submittedName>
</protein>
<evidence type="ECO:0000313" key="5">
    <source>
        <dbReference type="Proteomes" id="UP000626786"/>
    </source>
</evidence>
<evidence type="ECO:0000259" key="3">
    <source>
        <dbReference type="Pfam" id="PF16653"/>
    </source>
</evidence>
<dbReference type="PANTHER" id="PTHR11133">
    <property type="entry name" value="SACCHAROPINE DEHYDROGENASE"/>
    <property type="match status" value="1"/>
</dbReference>
<dbReference type="Pfam" id="PF03435">
    <property type="entry name" value="Sacchrp_dh_NADP"/>
    <property type="match status" value="1"/>
</dbReference>
<comment type="caution">
    <text evidence="4">The sequence shown here is derived from an EMBL/GenBank/DDBJ whole genome shotgun (WGS) entry which is preliminary data.</text>
</comment>
<dbReference type="InterPro" id="IPR036291">
    <property type="entry name" value="NAD(P)-bd_dom_sf"/>
</dbReference>
<keyword evidence="1" id="KW-0560">Oxidoreductase</keyword>
<dbReference type="Proteomes" id="UP000626786">
    <property type="component" value="Unassembled WGS sequence"/>
</dbReference>
<accession>A0ABR8U942</accession>
<evidence type="ECO:0000313" key="4">
    <source>
        <dbReference type="EMBL" id="MBD7984546.1"/>
    </source>
</evidence>
<feature type="domain" description="Saccharopine dehydrogenase-like C-terminal" evidence="3">
    <location>
        <begin position="126"/>
        <end position="374"/>
    </location>
</feature>
<evidence type="ECO:0000256" key="1">
    <source>
        <dbReference type="ARBA" id="ARBA00023002"/>
    </source>
</evidence>
<keyword evidence="5" id="KW-1185">Reference proteome</keyword>
<dbReference type="InterPro" id="IPR032095">
    <property type="entry name" value="Sacchrp_dh-like_C"/>
</dbReference>
<dbReference type="Pfam" id="PF16653">
    <property type="entry name" value="Sacchrp_dh_C"/>
    <property type="match status" value="1"/>
</dbReference>
<feature type="domain" description="Saccharopine dehydrogenase NADP binding" evidence="2">
    <location>
        <begin position="3"/>
        <end position="122"/>
    </location>
</feature>
<name>A0ABR8U942_9BACL</name>
<gene>
    <name evidence="4" type="ORF">H9649_08140</name>
</gene>